<sequence>MEQTSQAWAEITIKEWIQSLKTKRIGSSFRLMQSFHNHVSTAAGGDLHKIEFAYLLYGMFVDMGVGKGTGIEGVRENATERRLVGRMRGNARKPKKWTGKVLTRETFRLMEIFAKKYGDRAIKTISDNIPETV</sequence>
<dbReference type="RefSeq" id="WP_314509979.1">
    <property type="nucleotide sequence ID" value="NZ_JASJOU010000002.1"/>
</dbReference>
<reference evidence="1" key="1">
    <citation type="submission" date="2023-05" db="EMBL/GenBank/DDBJ databases">
        <authorList>
            <person name="Zhang X."/>
        </authorList>
    </citation>
    <scope>NUCLEOTIDE SEQUENCE</scope>
    <source>
        <strain evidence="1">BD1B2-1</strain>
    </source>
</reference>
<dbReference type="Proteomes" id="UP001232063">
    <property type="component" value="Unassembled WGS sequence"/>
</dbReference>
<evidence type="ECO:0000313" key="1">
    <source>
        <dbReference type="EMBL" id="MDJ1500449.1"/>
    </source>
</evidence>
<gene>
    <name evidence="1" type="ORF">QNI22_07330</name>
</gene>
<evidence type="ECO:0000313" key="2">
    <source>
        <dbReference type="Proteomes" id="UP001232063"/>
    </source>
</evidence>
<dbReference type="EMBL" id="JASJOU010000002">
    <property type="protein sequence ID" value="MDJ1500449.1"/>
    <property type="molecule type" value="Genomic_DNA"/>
</dbReference>
<name>A0AAE3R2J4_9BACT</name>
<keyword evidence="2" id="KW-1185">Reference proteome</keyword>
<organism evidence="1 2">
    <name type="scientific">Xanthocytophaga agilis</name>
    <dbReference type="NCBI Taxonomy" id="3048010"/>
    <lineage>
        <taxon>Bacteria</taxon>
        <taxon>Pseudomonadati</taxon>
        <taxon>Bacteroidota</taxon>
        <taxon>Cytophagia</taxon>
        <taxon>Cytophagales</taxon>
        <taxon>Rhodocytophagaceae</taxon>
        <taxon>Xanthocytophaga</taxon>
    </lineage>
</organism>
<accession>A0AAE3R2J4</accession>
<dbReference type="AlphaFoldDB" id="A0AAE3R2J4"/>
<protein>
    <submittedName>
        <fullName evidence="1">Uncharacterized protein</fullName>
    </submittedName>
</protein>
<proteinExistence type="predicted"/>
<comment type="caution">
    <text evidence="1">The sequence shown here is derived from an EMBL/GenBank/DDBJ whole genome shotgun (WGS) entry which is preliminary data.</text>
</comment>